<dbReference type="EMBL" id="CP090978">
    <property type="protein sequence ID" value="UJF34907.1"/>
    <property type="molecule type" value="Genomic_DNA"/>
</dbReference>
<dbReference type="InterPro" id="IPR025370">
    <property type="entry name" value="SgrR_HTH_N"/>
</dbReference>
<evidence type="ECO:0000313" key="3">
    <source>
        <dbReference type="Proteomes" id="UP001649230"/>
    </source>
</evidence>
<keyword evidence="3" id="KW-1185">Reference proteome</keyword>
<evidence type="ECO:0000259" key="1">
    <source>
        <dbReference type="Pfam" id="PF12793"/>
    </source>
</evidence>
<dbReference type="Proteomes" id="UP001649230">
    <property type="component" value="Chromosome"/>
</dbReference>
<protein>
    <submittedName>
        <fullName evidence="2">SgrR family transcriptional regulator</fullName>
    </submittedName>
</protein>
<accession>A0ABY3SM27</accession>
<reference evidence="2 3" key="1">
    <citation type="journal article" date="2024" name="Int. J. Syst. Evol. Microbiol.">
        <title>Paenibacillus hexagrammi sp. nov., a novel bacterium isolated from the gut content of Hexagrammos agrammus.</title>
        <authorList>
            <person name="Jung H.K."/>
            <person name="Kim D.G."/>
            <person name="Zin H."/>
            <person name="Park J."/>
            <person name="Jung H."/>
            <person name="Kim Y.O."/>
            <person name="Kong H.J."/>
            <person name="Kim J.W."/>
            <person name="Kim Y.S."/>
        </authorList>
    </citation>
    <scope>NUCLEOTIDE SEQUENCE [LARGE SCALE GENOMIC DNA]</scope>
    <source>
        <strain evidence="2 3">YPD9-1</strain>
    </source>
</reference>
<sequence length="165" mass="18512">MQLALQYAQLKASIQHRQASPLNSDVPVTIEEIAGHLFCTERNVKILIRKMSDSGWIQWTPGRGRGNRSTIRFLAAAEDLLLTEAKCYVEQGNLNSAMSLLQLEGLDPGTMERFHAWLGDYFGYRGSQDAAAADVLRLPMRSRLLTLDPAELLFSRDLHFCEAGF</sequence>
<gene>
    <name evidence="2" type="ORF">L0M14_07095</name>
</gene>
<proteinExistence type="predicted"/>
<dbReference type="Pfam" id="PF12793">
    <property type="entry name" value="SgrR_N"/>
    <property type="match status" value="1"/>
</dbReference>
<name>A0ABY3SM27_9BACL</name>
<dbReference type="RefSeq" id="WP_235121480.1">
    <property type="nucleotide sequence ID" value="NZ_CP090978.1"/>
</dbReference>
<organism evidence="2 3">
    <name type="scientific">Paenibacillus hexagrammi</name>
    <dbReference type="NCBI Taxonomy" id="2908839"/>
    <lineage>
        <taxon>Bacteria</taxon>
        <taxon>Bacillati</taxon>
        <taxon>Bacillota</taxon>
        <taxon>Bacilli</taxon>
        <taxon>Bacillales</taxon>
        <taxon>Paenibacillaceae</taxon>
        <taxon>Paenibacillus</taxon>
    </lineage>
</organism>
<feature type="domain" description="Transcriptional regulator SgrR N-terminal HTH" evidence="1">
    <location>
        <begin position="5"/>
        <end position="106"/>
    </location>
</feature>
<evidence type="ECO:0000313" key="2">
    <source>
        <dbReference type="EMBL" id="UJF34907.1"/>
    </source>
</evidence>